<dbReference type="Proteomes" id="UP000193067">
    <property type="component" value="Unassembled WGS sequence"/>
</dbReference>
<name>A0A1Y2ING8_TRAC3</name>
<dbReference type="InterPro" id="IPR001810">
    <property type="entry name" value="F-box_dom"/>
</dbReference>
<gene>
    <name evidence="2" type="ORF">PYCCODRAFT_330237</name>
</gene>
<dbReference type="AlphaFoldDB" id="A0A1Y2ING8"/>
<dbReference type="Pfam" id="PF00646">
    <property type="entry name" value="F-box"/>
    <property type="match status" value="1"/>
</dbReference>
<protein>
    <recommendedName>
        <fullName evidence="1">F-box domain-containing protein</fullName>
    </recommendedName>
</protein>
<dbReference type="SUPFAM" id="SSF81383">
    <property type="entry name" value="F-box domain"/>
    <property type="match status" value="1"/>
</dbReference>
<evidence type="ECO:0000313" key="2">
    <source>
        <dbReference type="EMBL" id="OSD02647.1"/>
    </source>
</evidence>
<evidence type="ECO:0000259" key="1">
    <source>
        <dbReference type="PROSITE" id="PS50181"/>
    </source>
</evidence>
<sequence length="436" mass="49160">MLAFRILDLPFELLLEITAWLNQTDLSRFSRTCKVIHSSLAPLLTLRPAHIQKGRLQSFIQSLSTGGEGDSDGRFHLLRSLVVEDQVIDPDGYIWDYLYVVELYQKHTAPVLVELLGRTSSLVRLEIRNVRTTLTLTQLRTALASLRFLREISLNKLTVEYLTVLAEVSAPLRRIELTTGGDLNGDWENQFYRIDHGSDPFRCLYHHRTNVTHLTLGLGFEMFCRPEDILYLAMPCIEVFVISVRKNYNDLASPRRGWGRVLTKMFPDAHRVRAVDGDPVFVGLVVGKGRDTRQTSCTSGTWPWLDFLKTWIRSPQQVEEFVRAELHHLKPAATITDLFIRLRADQVGLRTSSDAAVPSGHSVEDPAGADTDPPGYVLAFRALSDSVPSLQRISLIILTPPEGSGYWSIDSIDALRDARELDELGGPLDAYEVRIV</sequence>
<dbReference type="InterPro" id="IPR036047">
    <property type="entry name" value="F-box-like_dom_sf"/>
</dbReference>
<reference evidence="2 3" key="1">
    <citation type="journal article" date="2015" name="Biotechnol. Biofuels">
        <title>Enhanced degradation of softwood versus hardwood by the white-rot fungus Pycnoporus coccineus.</title>
        <authorList>
            <person name="Couturier M."/>
            <person name="Navarro D."/>
            <person name="Chevret D."/>
            <person name="Henrissat B."/>
            <person name="Piumi F."/>
            <person name="Ruiz-Duenas F.J."/>
            <person name="Martinez A.T."/>
            <person name="Grigoriev I.V."/>
            <person name="Riley R."/>
            <person name="Lipzen A."/>
            <person name="Berrin J.G."/>
            <person name="Master E.R."/>
            <person name="Rosso M.N."/>
        </authorList>
    </citation>
    <scope>NUCLEOTIDE SEQUENCE [LARGE SCALE GENOMIC DNA]</scope>
    <source>
        <strain evidence="2 3">BRFM310</strain>
    </source>
</reference>
<accession>A0A1Y2ING8</accession>
<dbReference type="PROSITE" id="PS50181">
    <property type="entry name" value="FBOX"/>
    <property type="match status" value="1"/>
</dbReference>
<feature type="domain" description="F-box" evidence="1">
    <location>
        <begin position="3"/>
        <end position="34"/>
    </location>
</feature>
<proteinExistence type="predicted"/>
<dbReference type="EMBL" id="KZ084104">
    <property type="protein sequence ID" value="OSD02647.1"/>
    <property type="molecule type" value="Genomic_DNA"/>
</dbReference>
<keyword evidence="3" id="KW-1185">Reference proteome</keyword>
<organism evidence="2 3">
    <name type="scientific">Trametes coccinea (strain BRFM310)</name>
    <name type="common">Pycnoporus coccineus</name>
    <dbReference type="NCBI Taxonomy" id="1353009"/>
    <lineage>
        <taxon>Eukaryota</taxon>
        <taxon>Fungi</taxon>
        <taxon>Dikarya</taxon>
        <taxon>Basidiomycota</taxon>
        <taxon>Agaricomycotina</taxon>
        <taxon>Agaricomycetes</taxon>
        <taxon>Polyporales</taxon>
        <taxon>Polyporaceae</taxon>
        <taxon>Trametes</taxon>
    </lineage>
</organism>
<dbReference type="OrthoDB" id="2745919at2759"/>
<evidence type="ECO:0000313" key="3">
    <source>
        <dbReference type="Proteomes" id="UP000193067"/>
    </source>
</evidence>